<name>A0A1I3FZ11_9FLAO</name>
<organism evidence="1 2">
    <name type="scientific">Halpernia frigidisoli</name>
    <dbReference type="NCBI Taxonomy" id="1125876"/>
    <lineage>
        <taxon>Bacteria</taxon>
        <taxon>Pseudomonadati</taxon>
        <taxon>Bacteroidota</taxon>
        <taxon>Flavobacteriia</taxon>
        <taxon>Flavobacteriales</taxon>
        <taxon>Weeksellaceae</taxon>
        <taxon>Chryseobacterium group</taxon>
        <taxon>Halpernia</taxon>
    </lineage>
</organism>
<proteinExistence type="predicted"/>
<dbReference type="Pfam" id="PF09697">
    <property type="entry name" value="Porph_ging"/>
    <property type="match status" value="1"/>
</dbReference>
<dbReference type="NCBIfam" id="TIGR01200">
    <property type="entry name" value="GLPGLI"/>
    <property type="match status" value="1"/>
</dbReference>
<dbReference type="InterPro" id="IPR005901">
    <property type="entry name" value="GLPGLI"/>
</dbReference>
<reference evidence="1 2" key="1">
    <citation type="submission" date="2016-10" db="EMBL/GenBank/DDBJ databases">
        <authorList>
            <person name="de Groot N.N."/>
        </authorList>
    </citation>
    <scope>NUCLEOTIDE SEQUENCE [LARGE SCALE GENOMIC DNA]</scope>
    <source>
        <strain evidence="1 2">DSM 26000</strain>
    </source>
</reference>
<dbReference type="Proteomes" id="UP000198931">
    <property type="component" value="Unassembled WGS sequence"/>
</dbReference>
<dbReference type="RefSeq" id="WP_090079680.1">
    <property type="nucleotide sequence ID" value="NZ_FOQT01000002.1"/>
</dbReference>
<evidence type="ECO:0000313" key="1">
    <source>
        <dbReference type="EMBL" id="SFI16439.1"/>
    </source>
</evidence>
<keyword evidence="2" id="KW-1185">Reference proteome</keyword>
<dbReference type="OrthoDB" id="1440774at2"/>
<dbReference type="EMBL" id="FOQT01000002">
    <property type="protein sequence ID" value="SFI16439.1"/>
    <property type="molecule type" value="Genomic_DNA"/>
</dbReference>
<sequence>MKLYIFIFILSASFMHCQGLQVIYEISYNPIKNNPKKEKELMALEIDKNNSVFYSYAKVISDSLYQKINIANEANKNYLRSILPSQSFNEIIVKNYLDKKDQVIERFNGEYFSYPNSFNGKWEIQKSSKIINNYNCTAAKLFYGGRIWEAWFTNDIPIQDGPFLFQGLPGLILQISSDDGDYFISSKSILKKKSTFELPSKIVTIKTLNKLIDIKKNYIRDPSAKSRQEDAIDGISGTSIINGVKFNAVESYKFLNNELWNWMKLHNNPLDKTDIWVR</sequence>
<dbReference type="STRING" id="1125876.SAMN05443292_1726"/>
<gene>
    <name evidence="1" type="ORF">SAMN05443292_1726</name>
</gene>
<evidence type="ECO:0000313" key="2">
    <source>
        <dbReference type="Proteomes" id="UP000198931"/>
    </source>
</evidence>
<accession>A0A1I3FZ11</accession>
<dbReference type="AlphaFoldDB" id="A0A1I3FZ11"/>
<protein>
    <submittedName>
        <fullName evidence="1">GLPGLI family protein</fullName>
    </submittedName>
</protein>